<sequence>MRLHHGFEGLEALRISSIFQKDSGGFECSGEGEAVGCFDCILKSGRR</sequence>
<organism evidence="1 2">
    <name type="scientific">Gossypium darwinii</name>
    <name type="common">Darwin's cotton</name>
    <name type="synonym">Gossypium barbadense var. darwinii</name>
    <dbReference type="NCBI Taxonomy" id="34276"/>
    <lineage>
        <taxon>Eukaryota</taxon>
        <taxon>Viridiplantae</taxon>
        <taxon>Streptophyta</taxon>
        <taxon>Embryophyta</taxon>
        <taxon>Tracheophyta</taxon>
        <taxon>Spermatophyta</taxon>
        <taxon>Magnoliopsida</taxon>
        <taxon>eudicotyledons</taxon>
        <taxon>Gunneridae</taxon>
        <taxon>Pentapetalae</taxon>
        <taxon>rosids</taxon>
        <taxon>malvids</taxon>
        <taxon>Malvales</taxon>
        <taxon>Malvaceae</taxon>
        <taxon>Malvoideae</taxon>
        <taxon>Gossypium</taxon>
    </lineage>
</organism>
<gene>
    <name evidence="1" type="ORF">ES288_D01G171500v1</name>
</gene>
<dbReference type="Proteomes" id="UP000323506">
    <property type="component" value="Chromosome D01"/>
</dbReference>
<protein>
    <submittedName>
        <fullName evidence="1">Uncharacterized protein</fullName>
    </submittedName>
</protein>
<name>A0A5D2DQS4_GOSDA</name>
<dbReference type="EMBL" id="CM017701">
    <property type="protein sequence ID" value="TYG83487.1"/>
    <property type="molecule type" value="Genomic_DNA"/>
</dbReference>
<accession>A0A5D2DQS4</accession>
<reference evidence="1 2" key="1">
    <citation type="submission" date="2019-06" db="EMBL/GenBank/DDBJ databases">
        <title>WGS assembly of Gossypium darwinii.</title>
        <authorList>
            <person name="Chen Z.J."/>
            <person name="Sreedasyam A."/>
            <person name="Ando A."/>
            <person name="Song Q."/>
            <person name="De L."/>
            <person name="Hulse-Kemp A."/>
            <person name="Ding M."/>
            <person name="Ye W."/>
            <person name="Kirkbride R."/>
            <person name="Jenkins J."/>
            <person name="Plott C."/>
            <person name="Lovell J."/>
            <person name="Lin Y.-M."/>
            <person name="Vaughn R."/>
            <person name="Liu B."/>
            <person name="Li W."/>
            <person name="Simpson S."/>
            <person name="Scheffler B."/>
            <person name="Saski C."/>
            <person name="Grover C."/>
            <person name="Hu G."/>
            <person name="Conover J."/>
            <person name="Carlson J."/>
            <person name="Shu S."/>
            <person name="Boston L."/>
            <person name="Williams M."/>
            <person name="Peterson D."/>
            <person name="Mcgee K."/>
            <person name="Jones D."/>
            <person name="Wendel J."/>
            <person name="Stelly D."/>
            <person name="Grimwood J."/>
            <person name="Schmutz J."/>
        </authorList>
    </citation>
    <scope>NUCLEOTIDE SEQUENCE [LARGE SCALE GENOMIC DNA]</scope>
    <source>
        <strain evidence="1">1808015.09</strain>
    </source>
</reference>
<proteinExistence type="predicted"/>
<evidence type="ECO:0000313" key="1">
    <source>
        <dbReference type="EMBL" id="TYG83487.1"/>
    </source>
</evidence>
<evidence type="ECO:0000313" key="2">
    <source>
        <dbReference type="Proteomes" id="UP000323506"/>
    </source>
</evidence>
<dbReference type="AlphaFoldDB" id="A0A5D2DQS4"/>
<keyword evidence="2" id="KW-1185">Reference proteome</keyword>